<reference evidence="5 6" key="1">
    <citation type="submission" date="2019-03" db="EMBL/GenBank/DDBJ databases">
        <title>Algoriphagus sp. nov, a new strain isolated from root system soil of mangrove plant Kandelia.</title>
        <authorList>
            <person name="Yin Q."/>
            <person name="Wang K."/>
            <person name="Song Z."/>
        </authorList>
    </citation>
    <scope>NUCLEOTIDE SEQUENCE [LARGE SCALE GENOMIC DNA]</scope>
    <source>
        <strain evidence="5 6">XY-J91</strain>
    </source>
</reference>
<name>A0A4Y9QJE4_9BACT</name>
<dbReference type="GO" id="GO:1990904">
    <property type="term" value="C:ribonucleoprotein complex"/>
    <property type="evidence" value="ECO:0007669"/>
    <property type="project" value="UniProtKB-KW"/>
</dbReference>
<organism evidence="5 6">
    <name type="scientific">Algoriphagus kandeliae</name>
    <dbReference type="NCBI Taxonomy" id="2562278"/>
    <lineage>
        <taxon>Bacteria</taxon>
        <taxon>Pseudomonadati</taxon>
        <taxon>Bacteroidota</taxon>
        <taxon>Cytophagia</taxon>
        <taxon>Cytophagales</taxon>
        <taxon>Cyclobacteriaceae</taxon>
        <taxon>Algoriphagus</taxon>
    </lineage>
</organism>
<evidence type="ECO:0000256" key="1">
    <source>
        <dbReference type="ARBA" id="ARBA00010834"/>
    </source>
</evidence>
<dbReference type="Pfam" id="PF17070">
    <property type="entry name" value="Thx"/>
    <property type="match status" value="1"/>
</dbReference>
<evidence type="ECO:0000256" key="2">
    <source>
        <dbReference type="ARBA" id="ARBA00022980"/>
    </source>
</evidence>
<evidence type="ECO:0000313" key="6">
    <source>
        <dbReference type="Proteomes" id="UP000297647"/>
    </source>
</evidence>
<keyword evidence="6" id="KW-1185">Reference proteome</keyword>
<dbReference type="AlphaFoldDB" id="A0A4Y9QJE4"/>
<comment type="similarity">
    <text evidence="1">Belongs to the bacterial ribosomal protein bTHX family.</text>
</comment>
<dbReference type="InterPro" id="IPR030826">
    <property type="entry name" value="Ribosomal_bTHX/bTHXc/bTHXm"/>
</dbReference>
<dbReference type="RefSeq" id="WP_135076564.1">
    <property type="nucleotide sequence ID" value="NZ_SPSB01000005.1"/>
</dbReference>
<gene>
    <name evidence="5" type="ORF">E4S40_15965</name>
</gene>
<keyword evidence="3" id="KW-0687">Ribonucleoprotein</keyword>
<keyword evidence="2 5" id="KW-0689">Ribosomal protein</keyword>
<proteinExistence type="inferred from homology"/>
<accession>A0A4Y9QJE4</accession>
<evidence type="ECO:0000256" key="4">
    <source>
        <dbReference type="SAM" id="MobiDB-lite"/>
    </source>
</evidence>
<evidence type="ECO:0000313" key="5">
    <source>
        <dbReference type="EMBL" id="TFV92340.1"/>
    </source>
</evidence>
<evidence type="ECO:0000256" key="3">
    <source>
        <dbReference type="ARBA" id="ARBA00023274"/>
    </source>
</evidence>
<protein>
    <submittedName>
        <fullName evidence="5">30S ribosomal protein THX</fullName>
    </submittedName>
</protein>
<dbReference type="OrthoDB" id="965797at2"/>
<dbReference type="InterPro" id="IPR031414">
    <property type="entry name" value="Ribosomal_bTHX"/>
</dbReference>
<dbReference type="GO" id="GO:0005840">
    <property type="term" value="C:ribosome"/>
    <property type="evidence" value="ECO:0007669"/>
    <property type="project" value="UniProtKB-KW"/>
</dbReference>
<dbReference type="NCBIfam" id="TIGR04560">
    <property type="entry name" value="ribo_THX"/>
    <property type="match status" value="1"/>
</dbReference>
<dbReference type="EMBL" id="SPSB01000005">
    <property type="protein sequence ID" value="TFV92340.1"/>
    <property type="molecule type" value="Genomic_DNA"/>
</dbReference>
<feature type="region of interest" description="Disordered" evidence="4">
    <location>
        <begin position="1"/>
        <end position="41"/>
    </location>
</feature>
<sequence>MGKGDLKSKRGKINRGTFGASRPKKEANRKSRKAKLGLEKK</sequence>
<dbReference type="Proteomes" id="UP000297647">
    <property type="component" value="Unassembled WGS sequence"/>
</dbReference>
<comment type="caution">
    <text evidence="5">The sequence shown here is derived from an EMBL/GenBank/DDBJ whole genome shotgun (WGS) entry which is preliminary data.</text>
</comment>